<gene>
    <name evidence="4" type="ORF">CCMA1212_008168</name>
</gene>
<dbReference type="InterPro" id="IPR056884">
    <property type="entry name" value="NPHP3-like_N"/>
</dbReference>
<dbReference type="SUPFAM" id="SSF52540">
    <property type="entry name" value="P-loop containing nucleoside triphosphate hydrolases"/>
    <property type="match status" value="1"/>
</dbReference>
<evidence type="ECO:0000259" key="3">
    <source>
        <dbReference type="Pfam" id="PF24883"/>
    </source>
</evidence>
<accession>A0ABY2GV70</accession>
<dbReference type="GeneID" id="300579764"/>
<dbReference type="RefSeq" id="XP_073556044.1">
    <property type="nucleotide sequence ID" value="XM_073705314.1"/>
</dbReference>
<dbReference type="SUPFAM" id="SSF48403">
    <property type="entry name" value="Ankyrin repeat"/>
    <property type="match status" value="1"/>
</dbReference>
<keyword evidence="1" id="KW-0677">Repeat</keyword>
<feature type="region of interest" description="Disordered" evidence="2">
    <location>
        <begin position="798"/>
        <end position="829"/>
    </location>
</feature>
<name>A0ABY2GV70_9HYPO</name>
<dbReference type="EMBL" id="PPTA01000012">
    <property type="protein sequence ID" value="TFA99842.1"/>
    <property type="molecule type" value="Genomic_DNA"/>
</dbReference>
<feature type="compositionally biased region" description="Low complexity" evidence="2">
    <location>
        <begin position="17"/>
        <end position="38"/>
    </location>
</feature>
<feature type="region of interest" description="Disordered" evidence="2">
    <location>
        <begin position="1"/>
        <end position="49"/>
    </location>
</feature>
<dbReference type="PANTHER" id="PTHR10039">
    <property type="entry name" value="AMELOGENIN"/>
    <property type="match status" value="1"/>
</dbReference>
<feature type="compositionally biased region" description="Acidic residues" evidence="2">
    <location>
        <begin position="804"/>
        <end position="824"/>
    </location>
</feature>
<sequence>MTPKETTKRKRDRLRRSIWPWSRPSSSSATSVQAQAASPGSDNVTSHSVKDAVRSSLRFSALPSSAHLRPSTALADHPSAASESTSTVSLPPNLSPSGLPSGSTQASEPETSQQPSVPDTPQQPPTSDLWTQAFAKANEETQKWVRKHGLQSSVTQPRDQIKELISLVEGNKLSEQSEEPFKLEIGNQKIIVREYVADAVAFITMVGDAAIAFAPPQAGAPWAVAKAVLKIPVKHLEQKAALLGTVQWFTRIVRRGQIYEALYTTATTAEGAILNLHDALLEIYVAALELLAKSDTLFESGVARQTLAAILRPDGATGGVKNLAEKEQRLDGEVRICEASRSFASSKQTMDGIDALRKQLDQLSSPLPRIDKGIDSLLSKVEKRELDDLMDFISSEMFGTSHANATETRLEGTGEWLLASKEFRDWQDIPSSSAALCLKGTVGTGKTYLTSKVIDHVKQTLKVARNDEGFAFFYCKRSGLSMQDPTVVLRSFVRQLAGKAFDEPGLIQSSLIQTCETAKKEGRKLGYRDCKELILQSFNSYSKTTIVLDALDESDISTFNLGTVLIDLMEKSKRPVKIFISSRPDREFLEEGFGGSSIITVDAGNQQGDIEKFLAANLYSTRFFEQRSPEIQGKVKEVFTTKSCGMFRWVSLQVRSLKDHTSNDAIHSWAHKLPLDLMGAYNQLWKNIQERDESDVALAERAIMWVLCSSWPLETDVLLEAIQYVVQGPKILRKEKQTQQQILSLCQDLLTVDEVEGVWILPHASVAEFFESKGWTTWKCDAFASKVCLSFLSNHVSDDTKDAESEDTEDTDDADDAEDSEESEDSKQAEEFARNAFAYYANRNWKDHVSRYDRWLGLAEKEEADLDVAIFLKRFLGSPGEGSQSYRRWAQAYIRRDVPLLAMCRYGLYHILRDWWLGGTITGEMALLQDKWGDNSLALAVMAGCMPMCRRLSELIDIEHPTAGRHSGALIQAILADEADILKFLITEAKADVNFADGISPSAAQAAAMYRPAALQWLVDQGLVDLKKEYIGSPECANVLIAAAAASNYQSVEILLRAGADVNAPVQSGIYGSALVAAADFHQYTGEMSVETVRLLLNAGADPNPALEKGPCDSVLVAVTSQIRLDGYSGDTYAEQKKEVLQMLLAAGADPTAIHRRSHYGSALAAAAFWGCKEMLQIMVGHVGKERAVEALRRSKHPIERWLFDKRAVGCWKHTAAYLSEELGVGREILGRIGLWDIERQGEELGEKLIFQIEYCTGRP</sequence>
<reference evidence="4 5" key="1">
    <citation type="submission" date="2018-01" db="EMBL/GenBank/DDBJ databases">
        <title>Genome characterization of the sugarcane-associated fungus Trichoderma ghanense CCMA-1212 and their application in lignocelulose bioconversion.</title>
        <authorList>
            <person name="Steindorff A.S."/>
            <person name="Mendes T.D."/>
            <person name="Vilela E.S.D."/>
            <person name="Rodrigues D.S."/>
            <person name="Formighieri E.F."/>
            <person name="Melo I.S."/>
            <person name="Favaro L.C.L."/>
        </authorList>
    </citation>
    <scope>NUCLEOTIDE SEQUENCE [LARGE SCALE GENOMIC DNA]</scope>
    <source>
        <strain evidence="4 5">CCMA-1212</strain>
    </source>
</reference>
<evidence type="ECO:0000313" key="4">
    <source>
        <dbReference type="EMBL" id="TFA99842.1"/>
    </source>
</evidence>
<feature type="compositionally biased region" description="Basic residues" evidence="2">
    <location>
        <begin position="7"/>
        <end position="16"/>
    </location>
</feature>
<dbReference type="Proteomes" id="UP001642720">
    <property type="component" value="Unassembled WGS sequence"/>
</dbReference>
<feature type="region of interest" description="Disordered" evidence="2">
    <location>
        <begin position="63"/>
        <end position="128"/>
    </location>
</feature>
<dbReference type="Gene3D" id="3.40.50.300">
    <property type="entry name" value="P-loop containing nucleotide triphosphate hydrolases"/>
    <property type="match status" value="1"/>
</dbReference>
<evidence type="ECO:0000256" key="1">
    <source>
        <dbReference type="ARBA" id="ARBA00022737"/>
    </source>
</evidence>
<protein>
    <recommendedName>
        <fullName evidence="3">Nephrocystin 3-like N-terminal domain-containing protein</fullName>
    </recommendedName>
</protein>
<organism evidence="4 5">
    <name type="scientific">Trichoderma ghanense</name>
    <dbReference type="NCBI Taxonomy" id="65468"/>
    <lineage>
        <taxon>Eukaryota</taxon>
        <taxon>Fungi</taxon>
        <taxon>Dikarya</taxon>
        <taxon>Ascomycota</taxon>
        <taxon>Pezizomycotina</taxon>
        <taxon>Sordariomycetes</taxon>
        <taxon>Hypocreomycetidae</taxon>
        <taxon>Hypocreales</taxon>
        <taxon>Hypocreaceae</taxon>
        <taxon>Trichoderma</taxon>
    </lineage>
</organism>
<keyword evidence="5" id="KW-1185">Reference proteome</keyword>
<dbReference type="InterPro" id="IPR027417">
    <property type="entry name" value="P-loop_NTPase"/>
</dbReference>
<comment type="caution">
    <text evidence="4">The sequence shown here is derived from an EMBL/GenBank/DDBJ whole genome shotgun (WGS) entry which is preliminary data.</text>
</comment>
<feature type="domain" description="Nephrocystin 3-like N-terminal" evidence="3">
    <location>
        <begin position="412"/>
        <end position="583"/>
    </location>
</feature>
<evidence type="ECO:0000256" key="2">
    <source>
        <dbReference type="SAM" id="MobiDB-lite"/>
    </source>
</evidence>
<feature type="compositionally biased region" description="Polar residues" evidence="2">
    <location>
        <begin position="104"/>
        <end position="128"/>
    </location>
</feature>
<dbReference type="Gene3D" id="1.25.40.20">
    <property type="entry name" value="Ankyrin repeat-containing domain"/>
    <property type="match status" value="2"/>
</dbReference>
<dbReference type="InterPro" id="IPR036770">
    <property type="entry name" value="Ankyrin_rpt-contain_sf"/>
</dbReference>
<evidence type="ECO:0000313" key="5">
    <source>
        <dbReference type="Proteomes" id="UP001642720"/>
    </source>
</evidence>
<feature type="compositionally biased region" description="Low complexity" evidence="2">
    <location>
        <begin position="89"/>
        <end position="103"/>
    </location>
</feature>
<proteinExistence type="predicted"/>
<dbReference type="Pfam" id="PF24883">
    <property type="entry name" value="NPHP3_N"/>
    <property type="match status" value="1"/>
</dbReference>